<dbReference type="EC" id="2.7.11.-" evidence="11"/>
<evidence type="ECO:0000256" key="4">
    <source>
        <dbReference type="ARBA" id="ARBA00022527"/>
    </source>
</evidence>
<feature type="region of interest" description="Important for the catalytic mechanism of both phosphorylation and dephosphorylation" evidence="11">
    <location>
        <begin position="217"/>
        <end position="226"/>
    </location>
</feature>
<accession>A0A366HXE1</accession>
<dbReference type="GO" id="GO:0004674">
    <property type="term" value="F:protein serine/threonine kinase activity"/>
    <property type="evidence" value="ECO:0007669"/>
    <property type="project" value="UniProtKB-KW"/>
</dbReference>
<comment type="catalytic activity">
    <reaction evidence="10 11">
        <text>[HPr protein]-O-phospho-L-serine + phosphate + H(+) = [HPr protein]-L-serine + diphosphate</text>
        <dbReference type="Rhea" id="RHEA:46604"/>
        <dbReference type="Rhea" id="RHEA-COMP:11602"/>
        <dbReference type="Rhea" id="RHEA-COMP:11603"/>
        <dbReference type="ChEBI" id="CHEBI:15378"/>
        <dbReference type="ChEBI" id="CHEBI:29999"/>
        <dbReference type="ChEBI" id="CHEBI:33019"/>
        <dbReference type="ChEBI" id="CHEBI:43474"/>
        <dbReference type="ChEBI" id="CHEBI:83421"/>
    </reaction>
</comment>
<dbReference type="GO" id="GO:0005524">
    <property type="term" value="F:ATP binding"/>
    <property type="evidence" value="ECO:0007669"/>
    <property type="project" value="UniProtKB-UniRule"/>
</dbReference>
<dbReference type="CDD" id="cd01918">
    <property type="entry name" value="HprK_C"/>
    <property type="match status" value="1"/>
</dbReference>
<keyword evidence="5 11" id="KW-0808">Transferase</keyword>
<keyword evidence="11" id="KW-0479">Metal-binding</keyword>
<gene>
    <name evidence="11" type="primary">hprK</name>
    <name evidence="14" type="ORF">DES53_1011025</name>
</gene>
<dbReference type="SUPFAM" id="SSF75138">
    <property type="entry name" value="HprK N-terminal domain-like"/>
    <property type="match status" value="1"/>
</dbReference>
<dbReference type="GO" id="GO:0004712">
    <property type="term" value="F:protein serine/threonine/tyrosine kinase activity"/>
    <property type="evidence" value="ECO:0007669"/>
    <property type="project" value="UniProtKB-UniRule"/>
</dbReference>
<feature type="domain" description="HPr kinase/phosphorylase C-terminal" evidence="13">
    <location>
        <begin position="147"/>
        <end position="314"/>
    </location>
</feature>
<evidence type="ECO:0000256" key="10">
    <source>
        <dbReference type="ARBA" id="ARBA00047657"/>
    </source>
</evidence>
<evidence type="ECO:0000259" key="13">
    <source>
        <dbReference type="Pfam" id="PF07475"/>
    </source>
</evidence>
<dbReference type="NCBIfam" id="TIGR00679">
    <property type="entry name" value="hpr-ser"/>
    <property type="match status" value="1"/>
</dbReference>
<dbReference type="Proteomes" id="UP000253426">
    <property type="component" value="Unassembled WGS sequence"/>
</dbReference>
<evidence type="ECO:0000256" key="7">
    <source>
        <dbReference type="ARBA" id="ARBA00022777"/>
    </source>
</evidence>
<keyword evidence="6 11" id="KW-0547">Nucleotide-binding</keyword>
<comment type="subunit">
    <text evidence="3 11">Homohexamer.</text>
</comment>
<dbReference type="Pfam" id="PF02603">
    <property type="entry name" value="Hpr_kinase_N"/>
    <property type="match status" value="1"/>
</dbReference>
<evidence type="ECO:0000313" key="15">
    <source>
        <dbReference type="Proteomes" id="UP000253426"/>
    </source>
</evidence>
<feature type="binding site" evidence="11">
    <location>
        <position position="176"/>
    </location>
    <ligand>
        <name>Mg(2+)</name>
        <dbReference type="ChEBI" id="CHEBI:18420"/>
    </ligand>
</feature>
<feature type="binding site" evidence="11">
    <location>
        <begin position="169"/>
        <end position="176"/>
    </location>
    <ligand>
        <name>ATP</name>
        <dbReference type="ChEBI" id="CHEBI:30616"/>
    </ligand>
</feature>
<keyword evidence="9 11" id="KW-0511">Multifunctional enzyme</keyword>
<comment type="similarity">
    <text evidence="2 11">Belongs to the HPrK/P family.</text>
</comment>
<feature type="domain" description="HPr(Ser) kinase/phosphorylase N-terminal" evidence="12">
    <location>
        <begin position="16"/>
        <end position="140"/>
    </location>
</feature>
<comment type="cofactor">
    <cofactor evidence="11">
        <name>Mg(2+)</name>
        <dbReference type="ChEBI" id="CHEBI:18420"/>
    </cofactor>
</comment>
<dbReference type="OrthoDB" id="9778803at2"/>
<dbReference type="InterPro" id="IPR027417">
    <property type="entry name" value="P-loop_NTPase"/>
</dbReference>
<dbReference type="EC" id="2.7.4.-" evidence="11"/>
<dbReference type="InterPro" id="IPR028979">
    <property type="entry name" value="Ser_kin/Pase_Hpr-like_N_sf"/>
</dbReference>
<name>A0A366HXE1_9BACT</name>
<comment type="catalytic activity">
    <reaction evidence="1 11">
        <text>[HPr protein]-L-serine + ATP = [HPr protein]-O-phospho-L-serine + ADP + H(+)</text>
        <dbReference type="Rhea" id="RHEA:46600"/>
        <dbReference type="Rhea" id="RHEA-COMP:11602"/>
        <dbReference type="Rhea" id="RHEA-COMP:11603"/>
        <dbReference type="ChEBI" id="CHEBI:15378"/>
        <dbReference type="ChEBI" id="CHEBI:29999"/>
        <dbReference type="ChEBI" id="CHEBI:30616"/>
        <dbReference type="ChEBI" id="CHEBI:83421"/>
        <dbReference type="ChEBI" id="CHEBI:456216"/>
    </reaction>
</comment>
<feature type="active site" evidence="11">
    <location>
        <position position="154"/>
    </location>
</feature>
<dbReference type="PANTHER" id="PTHR30305:SF1">
    <property type="entry name" value="HPR KINASE_PHOSPHORYLASE"/>
    <property type="match status" value="1"/>
</dbReference>
<feature type="active site" description="Proton acceptor; for phosphorylation activity. Proton donor; for dephosphorylation activity" evidence="11">
    <location>
        <position position="193"/>
    </location>
</feature>
<protein>
    <recommendedName>
        <fullName evidence="11">HPr kinase/phosphorylase</fullName>
        <shortName evidence="11">HPrK/P</shortName>
        <ecNumber evidence="11">2.7.11.-</ecNumber>
        <ecNumber evidence="11">2.7.4.-</ecNumber>
    </recommendedName>
    <alternativeName>
        <fullName evidence="11">HPr(Ser) kinase/phosphorylase</fullName>
    </alternativeName>
</protein>
<feature type="binding site" evidence="11">
    <location>
        <position position="218"/>
    </location>
    <ligand>
        <name>Mg(2+)</name>
        <dbReference type="ChEBI" id="CHEBI:18420"/>
    </ligand>
</feature>
<dbReference type="GO" id="GO:0000155">
    <property type="term" value="F:phosphorelay sensor kinase activity"/>
    <property type="evidence" value="ECO:0007669"/>
    <property type="project" value="InterPro"/>
</dbReference>
<dbReference type="InterPro" id="IPR011104">
    <property type="entry name" value="Hpr_kin/Pase_C"/>
</dbReference>
<evidence type="ECO:0000256" key="8">
    <source>
        <dbReference type="ARBA" id="ARBA00022840"/>
    </source>
</evidence>
<dbReference type="Gene3D" id="3.40.1390.20">
    <property type="entry name" value="HprK N-terminal domain-like"/>
    <property type="match status" value="1"/>
</dbReference>
<comment type="caution">
    <text evidence="14">The sequence shown here is derived from an EMBL/GenBank/DDBJ whole genome shotgun (WGS) entry which is preliminary data.</text>
</comment>
<evidence type="ECO:0000256" key="5">
    <source>
        <dbReference type="ARBA" id="ARBA00022679"/>
    </source>
</evidence>
<comment type="function">
    <text evidence="11">Catalyzes the ATP- as well as the pyrophosphate-dependent phosphorylation of a specific serine residue in HPr, a phosphocarrier protein of the phosphoenolpyruvate-dependent sugar phosphotransferase system (PTS). HprK/P also catalyzes the pyrophosphate-producing, inorganic phosphate-dependent dephosphorylation (phosphorolysis) of seryl-phosphorylated HPr (P-Ser-HPr).</text>
</comment>
<feature type="active site" evidence="11">
    <location>
        <position position="259"/>
    </location>
</feature>
<keyword evidence="11" id="KW-0460">Magnesium</keyword>
<evidence type="ECO:0000256" key="9">
    <source>
        <dbReference type="ARBA" id="ARBA00023268"/>
    </source>
</evidence>
<evidence type="ECO:0000256" key="3">
    <source>
        <dbReference type="ARBA" id="ARBA00011643"/>
    </source>
</evidence>
<dbReference type="InterPro" id="IPR011126">
    <property type="entry name" value="Hpr_kin/Pase_Hpr_N"/>
</dbReference>
<keyword evidence="8 11" id="KW-0067">ATP-binding</keyword>
<keyword evidence="15" id="KW-1185">Reference proteome</keyword>
<organism evidence="14 15">
    <name type="scientific">Roseimicrobium gellanilyticum</name>
    <dbReference type="NCBI Taxonomy" id="748857"/>
    <lineage>
        <taxon>Bacteria</taxon>
        <taxon>Pseudomonadati</taxon>
        <taxon>Verrucomicrobiota</taxon>
        <taxon>Verrucomicrobiia</taxon>
        <taxon>Verrucomicrobiales</taxon>
        <taxon>Verrucomicrobiaceae</taxon>
        <taxon>Roseimicrobium</taxon>
    </lineage>
</organism>
<dbReference type="GO" id="GO:0006109">
    <property type="term" value="P:regulation of carbohydrate metabolic process"/>
    <property type="evidence" value="ECO:0007669"/>
    <property type="project" value="UniProtKB-UniRule"/>
</dbReference>
<evidence type="ECO:0000313" key="14">
    <source>
        <dbReference type="EMBL" id="RBP48224.1"/>
    </source>
</evidence>
<dbReference type="EMBL" id="QNRR01000001">
    <property type="protein sequence ID" value="RBP48224.1"/>
    <property type="molecule type" value="Genomic_DNA"/>
</dbReference>
<dbReference type="AlphaFoldDB" id="A0A366HXE1"/>
<proteinExistence type="inferred from homology"/>
<dbReference type="PANTHER" id="PTHR30305">
    <property type="entry name" value="PROTEIN YJDM-RELATED"/>
    <property type="match status" value="1"/>
</dbReference>
<evidence type="ECO:0000256" key="1">
    <source>
        <dbReference type="ARBA" id="ARBA00001120"/>
    </source>
</evidence>
<evidence type="ECO:0000256" key="11">
    <source>
        <dbReference type="HAMAP-Rule" id="MF_01249"/>
    </source>
</evidence>
<dbReference type="InterPro" id="IPR003755">
    <property type="entry name" value="HPr(Ser)_kin/Pase"/>
</dbReference>
<dbReference type="Gene3D" id="3.40.50.300">
    <property type="entry name" value="P-loop containing nucleotide triphosphate hydrolases"/>
    <property type="match status" value="1"/>
</dbReference>
<feature type="region of interest" description="Important for the catalytic mechanism of dephosphorylation" evidence="11">
    <location>
        <begin position="280"/>
        <end position="285"/>
    </location>
</feature>
<sequence length="325" mass="35685">MPGFSLQHKIKRPTSITVGDFFERNHDALKMKLLGTDAGYSRKIHEPSVNRPGLALSGFFTYFAYKRVQVIGNSEVSYLNQLDPEVAEQRFRQLCEADIPCLVVAREKRLPSNLLDIANECGISVFQSAMVTMKFLNAATIRLDWAFAPTTVIHGCLVDVQGMGVFIQGPSGSGKSEAVLGLLERGASMVADDAVHFRLIEEREVQGRAPDLTRNMIEVRGIGLLNVAAIFGVGAVRLSKRLDLVIKLVPNPDLAEVERFDTTSHTVSVLGIDIPILQVPVIVGRDVAGLIEIAALNHKLRTFGYNSAAEFDQRLLKKMADEQSA</sequence>
<evidence type="ECO:0000259" key="12">
    <source>
        <dbReference type="Pfam" id="PF02603"/>
    </source>
</evidence>
<reference evidence="14 15" key="1">
    <citation type="submission" date="2018-06" db="EMBL/GenBank/DDBJ databases">
        <title>Genomic Encyclopedia of Type Strains, Phase IV (KMG-IV): sequencing the most valuable type-strain genomes for metagenomic binning, comparative biology and taxonomic classification.</title>
        <authorList>
            <person name="Goeker M."/>
        </authorList>
    </citation>
    <scope>NUCLEOTIDE SEQUENCE [LARGE SCALE GENOMIC DNA]</scope>
    <source>
        <strain evidence="14 15">DSM 25532</strain>
    </source>
</reference>
<dbReference type="Pfam" id="PF07475">
    <property type="entry name" value="Hpr_kinase_C"/>
    <property type="match status" value="1"/>
</dbReference>
<keyword evidence="4 11" id="KW-0723">Serine/threonine-protein kinase</keyword>
<feature type="active site" evidence="11">
    <location>
        <position position="175"/>
    </location>
</feature>
<evidence type="ECO:0000256" key="2">
    <source>
        <dbReference type="ARBA" id="ARBA00006883"/>
    </source>
</evidence>
<dbReference type="HAMAP" id="MF_01249">
    <property type="entry name" value="HPr_kinase"/>
    <property type="match status" value="1"/>
</dbReference>
<dbReference type="SUPFAM" id="SSF53795">
    <property type="entry name" value="PEP carboxykinase-like"/>
    <property type="match status" value="1"/>
</dbReference>
<dbReference type="GO" id="GO:0000287">
    <property type="term" value="F:magnesium ion binding"/>
    <property type="evidence" value="ECO:0007669"/>
    <property type="project" value="UniProtKB-UniRule"/>
</dbReference>
<comment type="domain">
    <text evidence="11">The Walker A ATP-binding motif also binds Pi and PPi.</text>
</comment>
<evidence type="ECO:0000256" key="6">
    <source>
        <dbReference type="ARBA" id="ARBA00022741"/>
    </source>
</evidence>
<dbReference type="RefSeq" id="WP_113957095.1">
    <property type="nucleotide sequence ID" value="NZ_QNRR01000001.1"/>
</dbReference>
<comment type="miscellaneous">
    <text evidence="11">Both phosphorylation and phosphorolysis are carried out by the same active site and suggest a common mechanism for both reactions.</text>
</comment>
<keyword evidence="7 11" id="KW-0418">Kinase</keyword>